<dbReference type="SUPFAM" id="SSF48334">
    <property type="entry name" value="DNA repair protein MutS, domain III"/>
    <property type="match status" value="1"/>
</dbReference>
<dbReference type="EMBL" id="MN740142">
    <property type="protein sequence ID" value="QHT89562.1"/>
    <property type="molecule type" value="Genomic_DNA"/>
</dbReference>
<dbReference type="InterPro" id="IPR003615">
    <property type="entry name" value="HNH_nuc"/>
</dbReference>
<evidence type="ECO:0000256" key="2">
    <source>
        <dbReference type="ARBA" id="ARBA00022741"/>
    </source>
</evidence>
<keyword evidence="3" id="KW-0227">DNA damage</keyword>
<dbReference type="GO" id="GO:0043504">
    <property type="term" value="P:mitochondrial DNA repair"/>
    <property type="evidence" value="ECO:0007669"/>
    <property type="project" value="TreeGrafter"/>
</dbReference>
<comment type="similarity">
    <text evidence="1">Belongs to the DNA mismatch repair MutS family.</text>
</comment>
<dbReference type="InterPro" id="IPR007696">
    <property type="entry name" value="DNA_mismatch_repair_MutS_core"/>
</dbReference>
<dbReference type="CDD" id="cd00085">
    <property type="entry name" value="HNHc"/>
    <property type="match status" value="1"/>
</dbReference>
<dbReference type="PANTHER" id="PTHR11361">
    <property type="entry name" value="DNA MISMATCH REPAIR PROTEIN MUTS FAMILY MEMBER"/>
    <property type="match status" value="1"/>
</dbReference>
<dbReference type="InterPro" id="IPR000432">
    <property type="entry name" value="DNA_mismatch_repair_MutS_C"/>
</dbReference>
<dbReference type="GO" id="GO:0006298">
    <property type="term" value="P:mismatch repair"/>
    <property type="evidence" value="ECO:0007669"/>
    <property type="project" value="InterPro"/>
</dbReference>
<dbReference type="SUPFAM" id="SSF52540">
    <property type="entry name" value="P-loop containing nucleoside triphosphate hydrolases"/>
    <property type="match status" value="1"/>
</dbReference>
<dbReference type="InterPro" id="IPR036187">
    <property type="entry name" value="DNA_mismatch_repair_MutS_sf"/>
</dbReference>
<sequence length="989" mass="112503">MIEDYLAYTKTYKEKYGGKCIVLMQVGSFFEIYTIHQNSDTSLNNDVYIIAELCGIQTSRKNKTISEISIANPVMAGFPLASLPKFRDKILANNYTIVLVEQVSDPPNPERKVTEIISPGTNVNIVNKRSNYIMVIYYEVIEGYIIAGISGIDLSTGKTFVYEVSSSKDDPEFANDEVFRFICTYNPSELIIISEAISDDYKKRILKNLNINNIRVHYKWEKYEHLSFFSNINKQRDILEKVFVVKKGFLSIIEILNLEKYNNSRFSLCCLLEFAYEHNSDIVKGLEEAPEVFEMHKNMIIEFNSAIQLNVLGLYQGDQPLIDILNRCSTAFGYRTFKERLLQPMINIEAINKAYDDVDLLLDSSKYLVVRKHLSSIMDLERLKRKMKTNKIAPQDWISFNDALISAKEIRRMLDFPEEIISITAIDSIISQYINIIDLDEAGKYNLTNLLDKSNITNFFKKGVYEDIDVLFDKYNKSYEIINSYCEKITQIGDNDATICKIENNNRDGYYLTITKKRFDNAMKNKRELMNSFEKKLLSSSSSVYKLTNAAIIGESNNIAEYSQQISQAVLSHYKDFVISFVNKNGNILDILVKYLVRVDIAANSAKNAFDYCYTRPIIDTIITSEKSSFIEATNMRHPIIERIQDDFQYVGNNISLNQNGILLYGINASGKSSFMKAVGLNIIMAQAGMFVSASTFKYYPYNSIFTRISGLDNIYKGMSSFTIEMTELRNILKRCNKFSLVIGDEICCGTESISAISIVASGIDTLIDKGASFIFASHLHELTKLTTIKANINKSKLFVKHIRITFDENNNIIYDRVIQEGQGNNNYGIEVCRTLDMPMDFMKNAELNRKEVECINKNILNKKSSRYNSKIVIDMCNICNKNKAEETHHIIYQHTADKNGFINNAFHKNAKHNLVAICKECHLKEHTGKIKIECWVSSSKGRKLICDYNYGSGSAGSSVSSVADDSSCVEDSGIDGGTDYDSGLDDDR</sequence>
<dbReference type="InterPro" id="IPR007695">
    <property type="entry name" value="DNA_mismatch_repair_MutS-lik_N"/>
</dbReference>
<evidence type="ECO:0000256" key="6">
    <source>
        <dbReference type="ARBA" id="ARBA00023204"/>
    </source>
</evidence>
<evidence type="ECO:0000256" key="7">
    <source>
        <dbReference type="SAM" id="MobiDB-lite"/>
    </source>
</evidence>
<evidence type="ECO:0000256" key="3">
    <source>
        <dbReference type="ARBA" id="ARBA00022763"/>
    </source>
</evidence>
<keyword evidence="6" id="KW-0234">DNA repair</keyword>
<dbReference type="PANTHER" id="PTHR11361:SF34">
    <property type="entry name" value="DNA MISMATCH REPAIR PROTEIN MSH1, MITOCHONDRIAL"/>
    <property type="match status" value="1"/>
</dbReference>
<protein>
    <recommendedName>
        <fullName evidence="11">DNA mismatch repair proteins mutS family domain-containing protein</fullName>
    </recommendedName>
</protein>
<feature type="domain" description="DNA mismatch repair protein MutS core" evidence="8">
    <location>
        <begin position="316"/>
        <end position="644"/>
    </location>
</feature>
<dbReference type="PIRSF" id="PIRSF037677">
    <property type="entry name" value="DNA_mis_repair_Msh6"/>
    <property type="match status" value="1"/>
</dbReference>
<dbReference type="GO" id="GO:0005739">
    <property type="term" value="C:mitochondrion"/>
    <property type="evidence" value="ECO:0007669"/>
    <property type="project" value="TreeGrafter"/>
</dbReference>
<dbReference type="Gene3D" id="3.40.1170.10">
    <property type="entry name" value="DNA repair protein MutS, domain I"/>
    <property type="match status" value="1"/>
</dbReference>
<feature type="domain" description="DNA mismatch repair proteins mutS family" evidence="9">
    <location>
        <begin position="659"/>
        <end position="851"/>
    </location>
</feature>
<dbReference type="Pfam" id="PF05192">
    <property type="entry name" value="MutS_III"/>
    <property type="match status" value="1"/>
</dbReference>
<dbReference type="Pfam" id="PF00488">
    <property type="entry name" value="MutS_V"/>
    <property type="match status" value="1"/>
</dbReference>
<keyword evidence="2" id="KW-0547">Nucleotide-binding</keyword>
<dbReference type="InterPro" id="IPR016151">
    <property type="entry name" value="DNA_mismatch_repair_MutS_N"/>
</dbReference>
<evidence type="ECO:0000259" key="8">
    <source>
        <dbReference type="SMART" id="SM00533"/>
    </source>
</evidence>
<keyword evidence="5" id="KW-0238">DNA-binding</keyword>
<evidence type="ECO:0000256" key="4">
    <source>
        <dbReference type="ARBA" id="ARBA00022840"/>
    </source>
</evidence>
<evidence type="ECO:0000256" key="1">
    <source>
        <dbReference type="ARBA" id="ARBA00006271"/>
    </source>
</evidence>
<dbReference type="GO" id="GO:0005634">
    <property type="term" value="C:nucleus"/>
    <property type="evidence" value="ECO:0007669"/>
    <property type="project" value="TreeGrafter"/>
</dbReference>
<dbReference type="Gene3D" id="3.40.50.300">
    <property type="entry name" value="P-loop containing nucleotide triphosphate hydrolases"/>
    <property type="match status" value="1"/>
</dbReference>
<accession>A0A6C0I9T6</accession>
<dbReference type="InterPro" id="IPR036678">
    <property type="entry name" value="MutS_con_dom_sf"/>
</dbReference>
<evidence type="ECO:0000313" key="10">
    <source>
        <dbReference type="EMBL" id="QHT89562.1"/>
    </source>
</evidence>
<feature type="compositionally biased region" description="Low complexity" evidence="7">
    <location>
        <begin position="956"/>
        <end position="967"/>
    </location>
</feature>
<dbReference type="InterPro" id="IPR017261">
    <property type="entry name" value="DNA_mismatch_repair_MutS/MSH"/>
</dbReference>
<dbReference type="AlphaFoldDB" id="A0A6C0I9T6"/>
<dbReference type="Pfam" id="PF01624">
    <property type="entry name" value="MutS_I"/>
    <property type="match status" value="1"/>
</dbReference>
<dbReference type="InterPro" id="IPR045076">
    <property type="entry name" value="MutS"/>
</dbReference>
<evidence type="ECO:0000259" key="9">
    <source>
        <dbReference type="SMART" id="SM00534"/>
    </source>
</evidence>
<dbReference type="SMART" id="SM00533">
    <property type="entry name" value="MUTSd"/>
    <property type="match status" value="1"/>
</dbReference>
<name>A0A6C0I9T6_9ZZZZ</name>
<dbReference type="Gene3D" id="1.10.1420.10">
    <property type="match status" value="2"/>
</dbReference>
<dbReference type="InterPro" id="IPR027417">
    <property type="entry name" value="P-loop_NTPase"/>
</dbReference>
<proteinExistence type="inferred from homology"/>
<dbReference type="SUPFAM" id="SSF53150">
    <property type="entry name" value="DNA repair protein MutS, domain II"/>
    <property type="match status" value="1"/>
</dbReference>
<evidence type="ECO:0000256" key="5">
    <source>
        <dbReference type="ARBA" id="ARBA00023125"/>
    </source>
</evidence>
<feature type="region of interest" description="Disordered" evidence="7">
    <location>
        <begin position="954"/>
        <end position="989"/>
    </location>
</feature>
<dbReference type="SMART" id="SM00534">
    <property type="entry name" value="MUTSac"/>
    <property type="match status" value="1"/>
</dbReference>
<evidence type="ECO:0008006" key="11">
    <source>
        <dbReference type="Google" id="ProtNLM"/>
    </source>
</evidence>
<dbReference type="SUPFAM" id="SSF55271">
    <property type="entry name" value="DNA repair protein MutS, domain I"/>
    <property type="match status" value="1"/>
</dbReference>
<dbReference type="GO" id="GO:0140664">
    <property type="term" value="F:ATP-dependent DNA damage sensor activity"/>
    <property type="evidence" value="ECO:0007669"/>
    <property type="project" value="InterPro"/>
</dbReference>
<dbReference type="GO" id="GO:0005524">
    <property type="term" value="F:ATP binding"/>
    <property type="evidence" value="ECO:0007669"/>
    <property type="project" value="UniProtKB-KW"/>
</dbReference>
<reference evidence="10" key="1">
    <citation type="journal article" date="2020" name="Nature">
        <title>Giant virus diversity and host interactions through global metagenomics.</title>
        <authorList>
            <person name="Schulz F."/>
            <person name="Roux S."/>
            <person name="Paez-Espino D."/>
            <person name="Jungbluth S."/>
            <person name="Walsh D.A."/>
            <person name="Denef V.J."/>
            <person name="McMahon K.D."/>
            <person name="Konstantinidis K.T."/>
            <person name="Eloe-Fadrosh E.A."/>
            <person name="Kyrpides N.C."/>
            <person name="Woyke T."/>
        </authorList>
    </citation>
    <scope>NUCLEOTIDE SEQUENCE</scope>
    <source>
        <strain evidence="10">GVMAG-M-3300023184-60</strain>
    </source>
</reference>
<dbReference type="GO" id="GO:0030983">
    <property type="term" value="F:mismatched DNA binding"/>
    <property type="evidence" value="ECO:0007669"/>
    <property type="project" value="InterPro"/>
</dbReference>
<organism evidence="10">
    <name type="scientific">viral metagenome</name>
    <dbReference type="NCBI Taxonomy" id="1070528"/>
    <lineage>
        <taxon>unclassified sequences</taxon>
        <taxon>metagenomes</taxon>
        <taxon>organismal metagenomes</taxon>
    </lineage>
</organism>
<keyword evidence="4" id="KW-0067">ATP-binding</keyword>